<dbReference type="InterPro" id="IPR002871">
    <property type="entry name" value="NIF_FeS_clus_asmbl_NifU_N"/>
</dbReference>
<dbReference type="PANTHER" id="PTHR10093">
    <property type="entry name" value="IRON-SULFUR CLUSTER ASSEMBLY ENZYME NIFU HOMOLOG"/>
    <property type="match status" value="1"/>
</dbReference>
<dbReference type="CDD" id="cd06664">
    <property type="entry name" value="IscU_like"/>
    <property type="match status" value="1"/>
</dbReference>
<name>A0A3B0VNZ1_9ZZZZ</name>
<feature type="domain" description="NIF system FeS cluster assembly NifU N-terminal" evidence="1">
    <location>
        <begin position="6"/>
        <end position="120"/>
    </location>
</feature>
<sequence length="133" mass="14704">MDESIYREQIIDLYQYPLNHGKLETADWSYEEDNPLCGDVIRIEVKLDDQQRVAEVAWSGDGCAISQAAASLLTDEIKGKTLAEVRAFDKDTLLDLVGVKLSMARVKCALLSLKVLKAGAYGMPDPDVLRGTE</sequence>
<dbReference type="GO" id="GO:0016226">
    <property type="term" value="P:iron-sulfur cluster assembly"/>
    <property type="evidence" value="ECO:0007669"/>
    <property type="project" value="InterPro"/>
</dbReference>
<dbReference type="Pfam" id="PF01592">
    <property type="entry name" value="NifU_N"/>
    <property type="match status" value="1"/>
</dbReference>
<gene>
    <name evidence="2" type="ORF">MNBD_CHLOROFLEXI01-1479</name>
</gene>
<proteinExistence type="predicted"/>
<dbReference type="GO" id="GO:0051536">
    <property type="term" value="F:iron-sulfur cluster binding"/>
    <property type="evidence" value="ECO:0007669"/>
    <property type="project" value="InterPro"/>
</dbReference>
<organism evidence="2">
    <name type="scientific">hydrothermal vent metagenome</name>
    <dbReference type="NCBI Taxonomy" id="652676"/>
    <lineage>
        <taxon>unclassified sequences</taxon>
        <taxon>metagenomes</taxon>
        <taxon>ecological metagenomes</taxon>
    </lineage>
</organism>
<evidence type="ECO:0000313" key="2">
    <source>
        <dbReference type="EMBL" id="VAW40802.1"/>
    </source>
</evidence>
<protein>
    <submittedName>
        <fullName evidence="2">Iron-sulfur cluster assembly scaffold protein for SUF system, SufE2</fullName>
    </submittedName>
</protein>
<dbReference type="SUPFAM" id="SSF82649">
    <property type="entry name" value="SufE/NifU"/>
    <property type="match status" value="1"/>
</dbReference>
<evidence type="ECO:0000259" key="1">
    <source>
        <dbReference type="Pfam" id="PF01592"/>
    </source>
</evidence>
<reference evidence="2" key="1">
    <citation type="submission" date="2018-06" db="EMBL/GenBank/DDBJ databases">
        <authorList>
            <person name="Zhirakovskaya E."/>
        </authorList>
    </citation>
    <scope>NUCLEOTIDE SEQUENCE</scope>
</reference>
<dbReference type="Gene3D" id="3.90.1010.10">
    <property type="match status" value="1"/>
</dbReference>
<dbReference type="AlphaFoldDB" id="A0A3B0VNZ1"/>
<dbReference type="EMBL" id="UOEU01000812">
    <property type="protein sequence ID" value="VAW40802.1"/>
    <property type="molecule type" value="Genomic_DNA"/>
</dbReference>
<accession>A0A3B0VNZ1</accession>
<dbReference type="GO" id="GO:0005506">
    <property type="term" value="F:iron ion binding"/>
    <property type="evidence" value="ECO:0007669"/>
    <property type="project" value="InterPro"/>
</dbReference>